<keyword evidence="2" id="KW-0812">Transmembrane</keyword>
<name>A0ABR2ZZL7_9AGAR</name>
<reference evidence="4 5" key="1">
    <citation type="submission" date="2024-05" db="EMBL/GenBank/DDBJ databases">
        <title>A draft genome resource for the thread blight pathogen Marasmius tenuissimus strain MS-2.</title>
        <authorList>
            <person name="Yulfo-Soto G.E."/>
            <person name="Baruah I.K."/>
            <person name="Amoako-Attah I."/>
            <person name="Bukari Y."/>
            <person name="Meinhardt L.W."/>
            <person name="Bailey B.A."/>
            <person name="Cohen S.P."/>
        </authorList>
    </citation>
    <scope>NUCLEOTIDE SEQUENCE [LARGE SCALE GENOMIC DNA]</scope>
    <source>
        <strain evidence="4 5">MS-2</strain>
    </source>
</reference>
<feature type="region of interest" description="Disordered" evidence="1">
    <location>
        <begin position="887"/>
        <end position="925"/>
    </location>
</feature>
<dbReference type="EMBL" id="JBBXMP010000034">
    <property type="protein sequence ID" value="KAL0066589.1"/>
    <property type="molecule type" value="Genomic_DNA"/>
</dbReference>
<feature type="transmembrane region" description="Helical" evidence="2">
    <location>
        <begin position="290"/>
        <end position="312"/>
    </location>
</feature>
<protein>
    <recommendedName>
        <fullName evidence="3">DUF6535 domain-containing protein</fullName>
    </recommendedName>
</protein>
<feature type="compositionally biased region" description="Polar residues" evidence="1">
    <location>
        <begin position="63"/>
        <end position="72"/>
    </location>
</feature>
<feature type="region of interest" description="Disordered" evidence="1">
    <location>
        <begin position="63"/>
        <end position="88"/>
    </location>
</feature>
<evidence type="ECO:0000313" key="4">
    <source>
        <dbReference type="EMBL" id="KAL0066589.1"/>
    </source>
</evidence>
<feature type="transmembrane region" description="Helical" evidence="2">
    <location>
        <begin position="172"/>
        <end position="194"/>
    </location>
</feature>
<gene>
    <name evidence="4" type="ORF">AAF712_006392</name>
</gene>
<dbReference type="InterPro" id="IPR045338">
    <property type="entry name" value="DUF6535"/>
</dbReference>
<evidence type="ECO:0000259" key="3">
    <source>
        <dbReference type="Pfam" id="PF20153"/>
    </source>
</evidence>
<evidence type="ECO:0000256" key="1">
    <source>
        <dbReference type="SAM" id="MobiDB-lite"/>
    </source>
</evidence>
<feature type="domain" description="DUF6535" evidence="3">
    <location>
        <begin position="147"/>
        <end position="317"/>
    </location>
</feature>
<feature type="transmembrane region" description="Helical" evidence="2">
    <location>
        <begin position="236"/>
        <end position="255"/>
    </location>
</feature>
<keyword evidence="2" id="KW-1133">Transmembrane helix</keyword>
<feature type="region of interest" description="Disordered" evidence="1">
    <location>
        <begin position="1"/>
        <end position="27"/>
    </location>
</feature>
<comment type="caution">
    <text evidence="4">The sequence shown here is derived from an EMBL/GenBank/DDBJ whole genome shotgun (WGS) entry which is preliminary data.</text>
</comment>
<dbReference type="Proteomes" id="UP001437256">
    <property type="component" value="Unassembled WGS sequence"/>
</dbReference>
<feature type="compositionally biased region" description="Basic and acidic residues" evidence="1">
    <location>
        <begin position="1"/>
        <end position="11"/>
    </location>
</feature>
<sequence>MSSDNPKDKFPVRKRTRSSGKRTSLGTQVNGIGVLISLHTLTWHVMPPSQSPSASTTEIIGSQMGSAAQTTTPPVPKTGEPENEGKGTTTTLEAMSFDEKGEQSVQGNEFQSTSGADMEIPVDKNTTENKESHETQVPKKPTLEASWKAIEREMRSLEEGWTGGWKDDIDTLLVFAGLFSAVVTGFLVESYQWLEEAPEDTTVVLLRQISQQMNSRVVPPPLPPFKPSPSAVRINVLWFLSLTIGLVVALVGLLCKQWTQELRRPTHTRSPNADVALILLRTWSIDKWHVETIVISLPMLLELALFLFFAGLLDLLHTRHPAPFVAVMVVVIFTGLFYLATTLIPTVDFIGKAFRQVAPNLDDDRRFPVVDNIMTPPITEDTCPYKSPQAWAVFKSFRWMASHIPGIMHALYSLCVICYPPKHGKGPWHGPKEFEWRESFSYMIWYIDEWPDLLGILQRSDTGISPSLQELAALRWIVYIYHDSPAMVPYLRTILESIPLNLVMPAIFGQWFYLPDRQWGICDIDAALRMVGTSLTIDNHLSYPKTHFLNRRYGNRSSSSSYSQFLHWTHTCMDVGDLVQGTVRVPDPPLGAHLPFSRIDNLLKDPNDSQEGPRAIGSRLWSIFTQIARNASETCWGALMQDLAQYIVTSSPDYTFHEVTATTTSPFVESKEGLEFLNQMHSVALDRDIELLRTRNGIIQWVEAMNVVRAVHQLPVDHFPPIPGLFPLSARLLQKTLTSLSSADSGLDFEYLKSYIHHWDSTRVIFREGLVIFLSQHINNYSESGTQPPMFADAGPSAISPLVASSTGLELIAFVNTRLAEERETYDQLGDHDRTAWREALERVRAARPQLPPDFFTPISHEGIDIPPSTPQPPQGKVETQDDIAISTGPEDHAGESKGGNEMIGGPTASGSTMESRYDNEVLLNDGGPAGGGISTLTLTVRDTAGVLTDGGEARLGGPDADKKV</sequence>
<dbReference type="Pfam" id="PF20153">
    <property type="entry name" value="DUF6535"/>
    <property type="match status" value="1"/>
</dbReference>
<keyword evidence="5" id="KW-1185">Reference proteome</keyword>
<proteinExistence type="predicted"/>
<keyword evidence="2" id="KW-0472">Membrane</keyword>
<evidence type="ECO:0000256" key="2">
    <source>
        <dbReference type="SAM" id="Phobius"/>
    </source>
</evidence>
<organism evidence="4 5">
    <name type="scientific">Marasmius tenuissimus</name>
    <dbReference type="NCBI Taxonomy" id="585030"/>
    <lineage>
        <taxon>Eukaryota</taxon>
        <taxon>Fungi</taxon>
        <taxon>Dikarya</taxon>
        <taxon>Basidiomycota</taxon>
        <taxon>Agaricomycotina</taxon>
        <taxon>Agaricomycetes</taxon>
        <taxon>Agaricomycetidae</taxon>
        <taxon>Agaricales</taxon>
        <taxon>Marasmiineae</taxon>
        <taxon>Marasmiaceae</taxon>
        <taxon>Marasmius</taxon>
    </lineage>
</organism>
<feature type="region of interest" description="Disordered" evidence="1">
    <location>
        <begin position="109"/>
        <end position="140"/>
    </location>
</feature>
<evidence type="ECO:0000313" key="5">
    <source>
        <dbReference type="Proteomes" id="UP001437256"/>
    </source>
</evidence>
<accession>A0ABR2ZZL7</accession>
<feature type="compositionally biased region" description="Basic and acidic residues" evidence="1">
    <location>
        <begin position="121"/>
        <end position="137"/>
    </location>
</feature>
<feature type="transmembrane region" description="Helical" evidence="2">
    <location>
        <begin position="324"/>
        <end position="347"/>
    </location>
</feature>